<dbReference type="PANTHER" id="PTHR12929:SF10">
    <property type="entry name" value="RIBOFLAVIN TRANSPORTER"/>
    <property type="match status" value="1"/>
</dbReference>
<dbReference type="GO" id="GO:0032217">
    <property type="term" value="F:riboflavin transmembrane transporter activity"/>
    <property type="evidence" value="ECO:0007669"/>
    <property type="project" value="UniProtKB-UniRule"/>
</dbReference>
<evidence type="ECO:0000313" key="12">
    <source>
        <dbReference type="Proteomes" id="UP000270094"/>
    </source>
</evidence>
<evidence type="ECO:0000256" key="6">
    <source>
        <dbReference type="ARBA" id="ARBA00022692"/>
    </source>
</evidence>
<evidence type="ECO:0000256" key="5">
    <source>
        <dbReference type="ARBA" id="ARBA00022475"/>
    </source>
</evidence>
<sequence>MRIQYNSFFFHLAFFNLKILAQFFSFQIACIGPLVYTIFHKGCKSVNVPTVPLITAFLTLACACQFEHPLHYEPFDVNPLGLVFMWWRTTTILGGEYSVALYLLLFGLALVNATSNVLFMPFMAQFHRAYLNAYFVGMGLSALIPSLVSLAQGVGNYECKDTMPIYSPPRFPASTFFLVIFVWTVIATIAFEFLSKSDEHNSAPKSRDIAHEETPLSKTRSKIDQANESGEALSPKYTFDTATLLLSRGSLESFNRNGIFSICFVSLQ</sequence>
<dbReference type="EMBL" id="UYYB01004708">
    <property type="protein sequence ID" value="VDM67146.1"/>
    <property type="molecule type" value="Genomic_DNA"/>
</dbReference>
<evidence type="ECO:0000256" key="7">
    <source>
        <dbReference type="ARBA" id="ARBA00022989"/>
    </source>
</evidence>
<evidence type="ECO:0000256" key="9">
    <source>
        <dbReference type="RuleBase" id="RU368035"/>
    </source>
</evidence>
<dbReference type="Pfam" id="PF06237">
    <property type="entry name" value="SLC52_ribofla_tr"/>
    <property type="match status" value="1"/>
</dbReference>
<evidence type="ECO:0000256" key="3">
    <source>
        <dbReference type="ARBA" id="ARBA00006366"/>
    </source>
</evidence>
<comment type="catalytic activity">
    <reaction evidence="1 9">
        <text>riboflavin(in) = riboflavin(out)</text>
        <dbReference type="Rhea" id="RHEA:35015"/>
        <dbReference type="ChEBI" id="CHEBI:57986"/>
    </reaction>
</comment>
<keyword evidence="12" id="KW-1185">Reference proteome</keyword>
<keyword evidence="8 9" id="KW-0472">Membrane</keyword>
<dbReference type="OrthoDB" id="9995836at2759"/>
<feature type="region of interest" description="Disordered" evidence="10">
    <location>
        <begin position="199"/>
        <end position="229"/>
    </location>
</feature>
<keyword evidence="7 9" id="KW-1133">Transmembrane helix</keyword>
<protein>
    <recommendedName>
        <fullName evidence="9">Riboflavin transporter</fullName>
    </recommendedName>
</protein>
<feature type="transmembrane region" description="Helical" evidence="9">
    <location>
        <begin position="171"/>
        <end position="194"/>
    </location>
</feature>
<evidence type="ECO:0000256" key="8">
    <source>
        <dbReference type="ARBA" id="ARBA00023136"/>
    </source>
</evidence>
<dbReference type="InterPro" id="IPR009357">
    <property type="entry name" value="Riboflavin_transptr"/>
</dbReference>
<comment type="similarity">
    <text evidence="3 9">Belongs to the riboflavin transporter family.</text>
</comment>
<evidence type="ECO:0000256" key="2">
    <source>
        <dbReference type="ARBA" id="ARBA00004651"/>
    </source>
</evidence>
<dbReference type="AlphaFoldDB" id="A0A3P7IC97"/>
<dbReference type="PANTHER" id="PTHR12929">
    <property type="entry name" value="SOLUTE CARRIER FAMILY 52"/>
    <property type="match status" value="1"/>
</dbReference>
<comment type="subcellular location">
    <subcellularLocation>
        <location evidence="2 9">Cell membrane</location>
        <topology evidence="2 9">Multi-pass membrane protein</topology>
    </subcellularLocation>
</comment>
<accession>A0A3P7IC97</accession>
<name>A0A3P7IC97_STRVU</name>
<proteinExistence type="inferred from homology"/>
<evidence type="ECO:0000313" key="11">
    <source>
        <dbReference type="EMBL" id="VDM67146.1"/>
    </source>
</evidence>
<keyword evidence="4 9" id="KW-0813">Transport</keyword>
<feature type="transmembrane region" description="Helical" evidence="9">
    <location>
        <begin position="99"/>
        <end position="119"/>
    </location>
</feature>
<comment type="caution">
    <text evidence="9">Lacks conserved residue(s) required for the propagation of feature annotation.</text>
</comment>
<feature type="transmembrane region" description="Helical" evidence="9">
    <location>
        <begin position="131"/>
        <end position="151"/>
    </location>
</feature>
<dbReference type="Proteomes" id="UP000270094">
    <property type="component" value="Unassembled WGS sequence"/>
</dbReference>
<keyword evidence="5 9" id="KW-1003">Cell membrane</keyword>
<feature type="compositionally biased region" description="Basic and acidic residues" evidence="10">
    <location>
        <begin position="199"/>
        <end position="225"/>
    </location>
</feature>
<organism evidence="11 12">
    <name type="scientific">Strongylus vulgaris</name>
    <name type="common">Blood worm</name>
    <dbReference type="NCBI Taxonomy" id="40348"/>
    <lineage>
        <taxon>Eukaryota</taxon>
        <taxon>Metazoa</taxon>
        <taxon>Ecdysozoa</taxon>
        <taxon>Nematoda</taxon>
        <taxon>Chromadorea</taxon>
        <taxon>Rhabditida</taxon>
        <taxon>Rhabditina</taxon>
        <taxon>Rhabditomorpha</taxon>
        <taxon>Strongyloidea</taxon>
        <taxon>Strongylidae</taxon>
        <taxon>Strongylus</taxon>
    </lineage>
</organism>
<evidence type="ECO:0000256" key="4">
    <source>
        <dbReference type="ARBA" id="ARBA00022448"/>
    </source>
</evidence>
<evidence type="ECO:0000256" key="10">
    <source>
        <dbReference type="SAM" id="MobiDB-lite"/>
    </source>
</evidence>
<evidence type="ECO:0000256" key="1">
    <source>
        <dbReference type="ARBA" id="ARBA00000215"/>
    </source>
</evidence>
<comment type="function">
    <text evidence="9">Plasma membrane transporter mediating the uptake by cells of the water soluble vitamin B2/riboflavin that plays a key role in biochemical oxidation-reduction reactions of the carbohydrate, lipid, and amino acid metabolism.</text>
</comment>
<dbReference type="GO" id="GO:0005886">
    <property type="term" value="C:plasma membrane"/>
    <property type="evidence" value="ECO:0007669"/>
    <property type="project" value="UniProtKB-SubCell"/>
</dbReference>
<keyword evidence="6 9" id="KW-0812">Transmembrane</keyword>
<gene>
    <name evidence="11" type="ORF">SVUK_LOCUS2144</name>
</gene>
<reference evidence="11 12" key="1">
    <citation type="submission" date="2018-11" db="EMBL/GenBank/DDBJ databases">
        <authorList>
            <consortium name="Pathogen Informatics"/>
        </authorList>
    </citation>
    <scope>NUCLEOTIDE SEQUENCE [LARGE SCALE GENOMIC DNA]</scope>
</reference>